<evidence type="ECO:0000259" key="4">
    <source>
        <dbReference type="PROSITE" id="PS50222"/>
    </source>
</evidence>
<reference evidence="5 6" key="1">
    <citation type="submission" date="2020-06" db="EMBL/GenBank/DDBJ databases">
        <authorList>
            <person name="Li R."/>
            <person name="Bekaert M."/>
        </authorList>
    </citation>
    <scope>NUCLEOTIDE SEQUENCE [LARGE SCALE GENOMIC DNA]</scope>
    <source>
        <strain evidence="6">wild</strain>
    </source>
</reference>
<evidence type="ECO:0000256" key="2">
    <source>
        <dbReference type="ARBA" id="ARBA00022837"/>
    </source>
</evidence>
<dbReference type="SUPFAM" id="SSF47473">
    <property type="entry name" value="EF-hand"/>
    <property type="match status" value="1"/>
</dbReference>
<dbReference type="CDD" id="cd00051">
    <property type="entry name" value="EFh"/>
    <property type="match status" value="2"/>
</dbReference>
<feature type="domain" description="EF-hand" evidence="4">
    <location>
        <begin position="46"/>
        <end position="81"/>
    </location>
</feature>
<keyword evidence="6" id="KW-1185">Reference proteome</keyword>
<dbReference type="GO" id="GO:0005509">
    <property type="term" value="F:calcium ion binding"/>
    <property type="evidence" value="ECO:0007669"/>
    <property type="project" value="InterPro"/>
</dbReference>
<dbReference type="InterPro" id="IPR018247">
    <property type="entry name" value="EF_Hand_1_Ca_BS"/>
</dbReference>
<dbReference type="InterPro" id="IPR011992">
    <property type="entry name" value="EF-hand-dom_pair"/>
</dbReference>
<dbReference type="PROSITE" id="PS00018">
    <property type="entry name" value="EF_HAND_1"/>
    <property type="match status" value="3"/>
</dbReference>
<keyword evidence="3" id="KW-0514">Muscle protein</keyword>
<dbReference type="PROSITE" id="PS50222">
    <property type="entry name" value="EF_HAND_2"/>
    <property type="match status" value="4"/>
</dbReference>
<feature type="domain" description="EF-hand" evidence="4">
    <location>
        <begin position="122"/>
        <end position="154"/>
    </location>
</feature>
<dbReference type="Pfam" id="PF13499">
    <property type="entry name" value="EF-hand_7"/>
    <property type="match status" value="2"/>
</dbReference>
<accession>A0A6J8E301</accession>
<name>A0A6J8E301_MYTCO</name>
<evidence type="ECO:0000256" key="3">
    <source>
        <dbReference type="ARBA" id="ARBA00023179"/>
    </source>
</evidence>
<dbReference type="FunFam" id="1.10.238.10:FF:000001">
    <property type="entry name" value="Calmodulin 1"/>
    <property type="match status" value="1"/>
</dbReference>
<organism evidence="5 6">
    <name type="scientific">Mytilus coruscus</name>
    <name type="common">Sea mussel</name>
    <dbReference type="NCBI Taxonomy" id="42192"/>
    <lineage>
        <taxon>Eukaryota</taxon>
        <taxon>Metazoa</taxon>
        <taxon>Spiralia</taxon>
        <taxon>Lophotrochozoa</taxon>
        <taxon>Mollusca</taxon>
        <taxon>Bivalvia</taxon>
        <taxon>Autobranchia</taxon>
        <taxon>Pteriomorphia</taxon>
        <taxon>Mytilida</taxon>
        <taxon>Mytiloidea</taxon>
        <taxon>Mytilidae</taxon>
        <taxon>Mytilinae</taxon>
        <taxon>Mytilus</taxon>
    </lineage>
</organism>
<protein>
    <submittedName>
        <fullName evidence="5">CALM</fullName>
    </submittedName>
</protein>
<evidence type="ECO:0000313" key="5">
    <source>
        <dbReference type="EMBL" id="CAC5414830.1"/>
    </source>
</evidence>
<sequence>MTDKEEISKEHLSEIKRTFELLDLNKDNQLSAKEFVKGGHFIGVNMTLQQAQQMIKEVDADGSGYIEYDEYKSIMAKQLKEMDRRVDKKKALYMKNFKKYDKDNSGEVDLGELKKVMSGCKMTDDEIEKQFHEADIDGDGKISYSEFVKYFCEV</sequence>
<dbReference type="Gene3D" id="1.10.238.10">
    <property type="entry name" value="EF-hand"/>
    <property type="match status" value="2"/>
</dbReference>
<dbReference type="OrthoDB" id="26525at2759"/>
<dbReference type="AlphaFoldDB" id="A0A6J8E301"/>
<feature type="domain" description="EF-hand" evidence="4">
    <location>
        <begin position="10"/>
        <end position="45"/>
    </location>
</feature>
<dbReference type="Proteomes" id="UP000507470">
    <property type="component" value="Unassembled WGS sequence"/>
</dbReference>
<dbReference type="PANTHER" id="PTHR23050">
    <property type="entry name" value="CALCIUM BINDING PROTEIN"/>
    <property type="match status" value="1"/>
</dbReference>
<dbReference type="SMART" id="SM00054">
    <property type="entry name" value="EFh"/>
    <property type="match status" value="4"/>
</dbReference>
<dbReference type="InterPro" id="IPR050145">
    <property type="entry name" value="Centrin_CML-like"/>
</dbReference>
<gene>
    <name evidence="5" type="ORF">MCOR_47575</name>
</gene>
<dbReference type="InterPro" id="IPR002048">
    <property type="entry name" value="EF_hand_dom"/>
</dbReference>
<evidence type="ECO:0000256" key="1">
    <source>
        <dbReference type="ARBA" id="ARBA00022737"/>
    </source>
</evidence>
<feature type="domain" description="EF-hand" evidence="4">
    <location>
        <begin position="88"/>
        <end position="121"/>
    </location>
</feature>
<keyword evidence="2" id="KW-0106">Calcium</keyword>
<keyword evidence="1" id="KW-0677">Repeat</keyword>
<evidence type="ECO:0000313" key="6">
    <source>
        <dbReference type="Proteomes" id="UP000507470"/>
    </source>
</evidence>
<proteinExistence type="predicted"/>
<dbReference type="EMBL" id="CACVKT020008353">
    <property type="protein sequence ID" value="CAC5414830.1"/>
    <property type="molecule type" value="Genomic_DNA"/>
</dbReference>